<feature type="compositionally biased region" description="Acidic residues" evidence="6">
    <location>
        <begin position="231"/>
        <end position="245"/>
    </location>
</feature>
<dbReference type="GO" id="GO:0005634">
    <property type="term" value="C:nucleus"/>
    <property type="evidence" value="ECO:0007669"/>
    <property type="project" value="TreeGrafter"/>
</dbReference>
<comment type="caution">
    <text evidence="8">The sequence shown here is derived from an EMBL/GenBank/DDBJ whole genome shotgun (WGS) entry which is preliminary data.</text>
</comment>
<dbReference type="InterPro" id="IPR013088">
    <property type="entry name" value="Znf_NHR/GATA"/>
</dbReference>
<proteinExistence type="inferred from homology"/>
<protein>
    <recommendedName>
        <fullName evidence="7">GATA-type domain-containing protein</fullName>
    </recommendedName>
</protein>
<dbReference type="InterPro" id="IPR000679">
    <property type="entry name" value="Znf_GATA"/>
</dbReference>
<comment type="similarity">
    <text evidence="1">Belongs to the type IV zinc-finger family. Class A subfamily.</text>
</comment>
<accession>A0A150GPJ3</accession>
<dbReference type="PANTHER" id="PTHR45658:SF102">
    <property type="entry name" value="GATA TRANSCRIPTION FACTOR 29"/>
    <property type="match status" value="1"/>
</dbReference>
<evidence type="ECO:0000313" key="8">
    <source>
        <dbReference type="EMBL" id="KXZ51715.1"/>
    </source>
</evidence>
<name>A0A150GPJ3_GONPE</name>
<dbReference type="GO" id="GO:0008270">
    <property type="term" value="F:zinc ion binding"/>
    <property type="evidence" value="ECO:0007669"/>
    <property type="project" value="UniProtKB-KW"/>
</dbReference>
<keyword evidence="4" id="KW-0862">Zinc</keyword>
<evidence type="ECO:0000313" key="9">
    <source>
        <dbReference type="Proteomes" id="UP000075714"/>
    </source>
</evidence>
<dbReference type="OrthoDB" id="544569at2759"/>
<dbReference type="GO" id="GO:0043565">
    <property type="term" value="F:sequence-specific DNA binding"/>
    <property type="evidence" value="ECO:0007669"/>
    <property type="project" value="InterPro"/>
</dbReference>
<evidence type="ECO:0000259" key="7">
    <source>
        <dbReference type="PROSITE" id="PS50114"/>
    </source>
</evidence>
<dbReference type="SMART" id="SM00401">
    <property type="entry name" value="ZnF_GATA"/>
    <property type="match status" value="1"/>
</dbReference>
<dbReference type="Proteomes" id="UP000075714">
    <property type="component" value="Unassembled WGS sequence"/>
</dbReference>
<evidence type="ECO:0000256" key="6">
    <source>
        <dbReference type="SAM" id="MobiDB-lite"/>
    </source>
</evidence>
<reference evidence="9" key="1">
    <citation type="journal article" date="2016" name="Nat. Commun.">
        <title>The Gonium pectorale genome demonstrates co-option of cell cycle regulation during the evolution of multicellularity.</title>
        <authorList>
            <person name="Hanschen E.R."/>
            <person name="Marriage T.N."/>
            <person name="Ferris P.J."/>
            <person name="Hamaji T."/>
            <person name="Toyoda A."/>
            <person name="Fujiyama A."/>
            <person name="Neme R."/>
            <person name="Noguchi H."/>
            <person name="Minakuchi Y."/>
            <person name="Suzuki M."/>
            <person name="Kawai-Toyooka H."/>
            <person name="Smith D.R."/>
            <person name="Sparks H."/>
            <person name="Anderson J."/>
            <person name="Bakaric R."/>
            <person name="Luria V."/>
            <person name="Karger A."/>
            <person name="Kirschner M.W."/>
            <person name="Durand P.M."/>
            <person name="Michod R.E."/>
            <person name="Nozaki H."/>
            <person name="Olson B.J."/>
        </authorList>
    </citation>
    <scope>NUCLEOTIDE SEQUENCE [LARGE SCALE GENOMIC DNA]</scope>
    <source>
        <strain evidence="9">NIES-2863</strain>
    </source>
</reference>
<keyword evidence="2" id="KW-0479">Metal-binding</keyword>
<evidence type="ECO:0000256" key="1">
    <source>
        <dbReference type="ARBA" id="ARBA00005694"/>
    </source>
</evidence>
<dbReference type="CDD" id="cd00202">
    <property type="entry name" value="ZnF_GATA"/>
    <property type="match status" value="1"/>
</dbReference>
<sequence length="322" mass="32899">MGSFVPRAILPLDIHHQLRQQQLQDALLLARPAVAFSEHPCTLLRARTSSGDAAATGTKVACAELSAADGGAQDSAVHPQPKASACCADGSADDPCEASSAAAVAPAEAVCAQAGAVPAPSSGGEDVSMVCNSHVQAAIQEAAEPEVASPAAAPPSAVSVGSGDAWEAQPMDVHVPVPAQRMQELTASAAVPVVGRQALAVPPPAAVAARSHKRRAAAAAAAAVVKVAAREDDEDDEDYEEEDDGSAGSRASKRVKRGGPVRQTAGKLVRGGVTCRNCGATQTPQWRCGPEGPRTLCNACGVRFKKGLPLAYMERKKRQMGL</sequence>
<evidence type="ECO:0000256" key="3">
    <source>
        <dbReference type="ARBA" id="ARBA00022771"/>
    </source>
</evidence>
<keyword evidence="3 5" id="KW-0863">Zinc-finger</keyword>
<dbReference type="InterPro" id="IPR051140">
    <property type="entry name" value="GATA_TF"/>
</dbReference>
<feature type="region of interest" description="Disordered" evidence="6">
    <location>
        <begin position="229"/>
        <end position="263"/>
    </location>
</feature>
<evidence type="ECO:0000256" key="4">
    <source>
        <dbReference type="ARBA" id="ARBA00022833"/>
    </source>
</evidence>
<organism evidence="8 9">
    <name type="scientific">Gonium pectorale</name>
    <name type="common">Green alga</name>
    <dbReference type="NCBI Taxonomy" id="33097"/>
    <lineage>
        <taxon>Eukaryota</taxon>
        <taxon>Viridiplantae</taxon>
        <taxon>Chlorophyta</taxon>
        <taxon>core chlorophytes</taxon>
        <taxon>Chlorophyceae</taxon>
        <taxon>CS clade</taxon>
        <taxon>Chlamydomonadales</taxon>
        <taxon>Volvocaceae</taxon>
        <taxon>Gonium</taxon>
    </lineage>
</organism>
<evidence type="ECO:0000256" key="5">
    <source>
        <dbReference type="PROSITE-ProRule" id="PRU00094"/>
    </source>
</evidence>
<dbReference type="PROSITE" id="PS50114">
    <property type="entry name" value="GATA_ZN_FINGER_2"/>
    <property type="match status" value="1"/>
</dbReference>
<gene>
    <name evidence="8" type="ORF">GPECTOR_11g163</name>
</gene>
<dbReference type="STRING" id="33097.A0A150GPJ3"/>
<dbReference type="PANTHER" id="PTHR45658">
    <property type="entry name" value="GATA TRANSCRIPTION FACTOR"/>
    <property type="match status" value="1"/>
</dbReference>
<dbReference type="GO" id="GO:0006355">
    <property type="term" value="P:regulation of DNA-templated transcription"/>
    <property type="evidence" value="ECO:0007669"/>
    <property type="project" value="InterPro"/>
</dbReference>
<dbReference type="EMBL" id="LSYV01000012">
    <property type="protein sequence ID" value="KXZ51715.1"/>
    <property type="molecule type" value="Genomic_DNA"/>
</dbReference>
<dbReference type="Gene3D" id="3.30.50.10">
    <property type="entry name" value="Erythroid Transcription Factor GATA-1, subunit A"/>
    <property type="match status" value="1"/>
</dbReference>
<dbReference type="SUPFAM" id="SSF57716">
    <property type="entry name" value="Glucocorticoid receptor-like (DNA-binding domain)"/>
    <property type="match status" value="1"/>
</dbReference>
<dbReference type="AlphaFoldDB" id="A0A150GPJ3"/>
<dbReference type="Pfam" id="PF00320">
    <property type="entry name" value="GATA"/>
    <property type="match status" value="1"/>
</dbReference>
<dbReference type="GO" id="GO:0030154">
    <property type="term" value="P:cell differentiation"/>
    <property type="evidence" value="ECO:0007669"/>
    <property type="project" value="TreeGrafter"/>
</dbReference>
<evidence type="ECO:0000256" key="2">
    <source>
        <dbReference type="ARBA" id="ARBA00022723"/>
    </source>
</evidence>
<keyword evidence="9" id="KW-1185">Reference proteome</keyword>
<feature type="domain" description="GATA-type" evidence="7">
    <location>
        <begin position="269"/>
        <end position="305"/>
    </location>
</feature>